<dbReference type="AlphaFoldDB" id="A0AAN9MTC1"/>
<reference evidence="1 2" key="1">
    <citation type="submission" date="2024-01" db="EMBL/GenBank/DDBJ databases">
        <title>The genomes of 5 underutilized Papilionoideae crops provide insights into root nodulation and disease resistanc.</title>
        <authorList>
            <person name="Jiang F."/>
        </authorList>
    </citation>
    <scope>NUCLEOTIDE SEQUENCE [LARGE SCALE GENOMIC DNA]</scope>
    <source>
        <strain evidence="1">LVBAO_FW01</strain>
        <tissue evidence="1">Leaves</tissue>
    </source>
</reference>
<proteinExistence type="predicted"/>
<evidence type="ECO:0000313" key="1">
    <source>
        <dbReference type="EMBL" id="KAK7360600.1"/>
    </source>
</evidence>
<protein>
    <submittedName>
        <fullName evidence="1">Uncharacterized protein</fullName>
    </submittedName>
</protein>
<evidence type="ECO:0000313" key="2">
    <source>
        <dbReference type="Proteomes" id="UP001367508"/>
    </source>
</evidence>
<accession>A0AAN9MTC1</accession>
<comment type="caution">
    <text evidence="1">The sequence shown here is derived from an EMBL/GenBank/DDBJ whole genome shotgun (WGS) entry which is preliminary data.</text>
</comment>
<organism evidence="1 2">
    <name type="scientific">Canavalia gladiata</name>
    <name type="common">Sword bean</name>
    <name type="synonym">Dolichos gladiatus</name>
    <dbReference type="NCBI Taxonomy" id="3824"/>
    <lineage>
        <taxon>Eukaryota</taxon>
        <taxon>Viridiplantae</taxon>
        <taxon>Streptophyta</taxon>
        <taxon>Embryophyta</taxon>
        <taxon>Tracheophyta</taxon>
        <taxon>Spermatophyta</taxon>
        <taxon>Magnoliopsida</taxon>
        <taxon>eudicotyledons</taxon>
        <taxon>Gunneridae</taxon>
        <taxon>Pentapetalae</taxon>
        <taxon>rosids</taxon>
        <taxon>fabids</taxon>
        <taxon>Fabales</taxon>
        <taxon>Fabaceae</taxon>
        <taxon>Papilionoideae</taxon>
        <taxon>50 kb inversion clade</taxon>
        <taxon>NPAAA clade</taxon>
        <taxon>indigoferoid/millettioid clade</taxon>
        <taxon>Phaseoleae</taxon>
        <taxon>Canavalia</taxon>
    </lineage>
</organism>
<keyword evidence="2" id="KW-1185">Reference proteome</keyword>
<sequence>MATIKNILEYKPSLTSRMMEENGVTLEMMKKSISSVVGGALTSLLPSERISSLVPRRRLPSWHRTGKKIDYSFHLEEEWNFKEDPTITTRILAHLGDKEQRLIQHCDSQALKCLCVRFTCEFCSACIWAAKIFKQAVLLPKGYSHVPREARTKVESGAASDTSFSVSQERTRIVGNQLPLRAYLMRMKGAVLPTPTDAWVVHAEDFETIISAS</sequence>
<gene>
    <name evidence="1" type="ORF">VNO77_02607</name>
</gene>
<dbReference type="EMBL" id="JAYMYQ010000001">
    <property type="protein sequence ID" value="KAK7360600.1"/>
    <property type="molecule type" value="Genomic_DNA"/>
</dbReference>
<name>A0AAN9MTC1_CANGL</name>
<dbReference type="Proteomes" id="UP001367508">
    <property type="component" value="Unassembled WGS sequence"/>
</dbReference>